<dbReference type="OrthoDB" id="79657at2759"/>
<dbReference type="EMBL" id="JNBR01000096">
    <property type="protein sequence ID" value="OQR97794.1"/>
    <property type="molecule type" value="Genomic_DNA"/>
</dbReference>
<keyword evidence="3" id="KW-1185">Reference proteome</keyword>
<name>A0A1V9ZII7_ACHHY</name>
<feature type="region of interest" description="Disordered" evidence="1">
    <location>
        <begin position="322"/>
        <end position="370"/>
    </location>
</feature>
<dbReference type="STRING" id="1202772.A0A1V9ZII7"/>
<evidence type="ECO:0000256" key="1">
    <source>
        <dbReference type="SAM" id="MobiDB-lite"/>
    </source>
</evidence>
<organism evidence="2 3">
    <name type="scientific">Achlya hypogyna</name>
    <name type="common">Oomycete</name>
    <name type="synonym">Protoachlya hypogyna</name>
    <dbReference type="NCBI Taxonomy" id="1202772"/>
    <lineage>
        <taxon>Eukaryota</taxon>
        <taxon>Sar</taxon>
        <taxon>Stramenopiles</taxon>
        <taxon>Oomycota</taxon>
        <taxon>Saprolegniomycetes</taxon>
        <taxon>Saprolegniales</taxon>
        <taxon>Achlyaceae</taxon>
        <taxon>Achlya</taxon>
    </lineage>
</organism>
<protein>
    <recommendedName>
        <fullName evidence="4">Trichohyalin-plectin-homology domain-containing protein</fullName>
    </recommendedName>
</protein>
<evidence type="ECO:0000313" key="3">
    <source>
        <dbReference type="Proteomes" id="UP000243579"/>
    </source>
</evidence>
<accession>A0A1V9ZII7</accession>
<sequence>MFVPLSSGEESYLRQEESRRRRQIRLLQVREEEKRIAYERTQWYKRRALESRATKRGQKVVAFETEKAVALSSLHEKYKAALAAIGDAQRQAEDYNATMHERAKRQLGLLASHDAIVEERFSSALSTEQKMQRIRAERECIIRENMRKVQEIADRQRRHAEKIAQTKAAREAGDRALKEEMARRVEEDAEYVVLPADLSTTRLHASARLVKRHNVRHMSAIDGWAEGDRKRLEEDVREQEALTTRAVVADRASARGVDAQAVVTAQREANEALNWLSALERQIKSAPERKDVVYDAAEKARGDAVAEESREQAFEALFGRDPPLDTAELTTPRARRPPAIPPAAYFPQMDDAPTATGKSIADASTRGPVE</sequence>
<gene>
    <name evidence="2" type="ORF">ACHHYP_10016</name>
</gene>
<evidence type="ECO:0008006" key="4">
    <source>
        <dbReference type="Google" id="ProtNLM"/>
    </source>
</evidence>
<evidence type="ECO:0000313" key="2">
    <source>
        <dbReference type="EMBL" id="OQR97794.1"/>
    </source>
</evidence>
<comment type="caution">
    <text evidence="2">The sequence shown here is derived from an EMBL/GenBank/DDBJ whole genome shotgun (WGS) entry which is preliminary data.</text>
</comment>
<dbReference type="AlphaFoldDB" id="A0A1V9ZII7"/>
<reference evidence="2 3" key="1">
    <citation type="journal article" date="2014" name="Genome Biol. Evol.">
        <title>The secreted proteins of Achlya hypogyna and Thraustotheca clavata identify the ancestral oomycete secretome and reveal gene acquisitions by horizontal gene transfer.</title>
        <authorList>
            <person name="Misner I."/>
            <person name="Blouin N."/>
            <person name="Leonard G."/>
            <person name="Richards T.A."/>
            <person name="Lane C.E."/>
        </authorList>
    </citation>
    <scope>NUCLEOTIDE SEQUENCE [LARGE SCALE GENOMIC DNA]</scope>
    <source>
        <strain evidence="2 3">ATCC 48635</strain>
    </source>
</reference>
<dbReference type="Proteomes" id="UP000243579">
    <property type="component" value="Unassembled WGS sequence"/>
</dbReference>
<proteinExistence type="predicted"/>